<feature type="transmembrane region" description="Helical" evidence="2">
    <location>
        <begin position="12"/>
        <end position="37"/>
    </location>
</feature>
<reference evidence="4" key="1">
    <citation type="journal article" date="2019" name="Int. J. Syst. Evol. Microbiol.">
        <title>The Global Catalogue of Microorganisms (GCM) 10K type strain sequencing project: providing services to taxonomists for standard genome sequencing and annotation.</title>
        <authorList>
            <consortium name="The Broad Institute Genomics Platform"/>
            <consortium name="The Broad Institute Genome Sequencing Center for Infectious Disease"/>
            <person name="Wu L."/>
            <person name="Ma J."/>
        </authorList>
    </citation>
    <scope>NUCLEOTIDE SEQUENCE [LARGE SCALE GENOMIC DNA]</scope>
    <source>
        <strain evidence="4">JCM 17440</strain>
    </source>
</reference>
<comment type="caution">
    <text evidence="3">The sequence shown here is derived from an EMBL/GenBank/DDBJ whole genome shotgun (WGS) entry which is preliminary data.</text>
</comment>
<accession>A0ABP8C4P2</accession>
<dbReference type="EMBL" id="BAABAS010000007">
    <property type="protein sequence ID" value="GAA4233524.1"/>
    <property type="molecule type" value="Genomic_DNA"/>
</dbReference>
<feature type="region of interest" description="Disordered" evidence="1">
    <location>
        <begin position="46"/>
        <end position="69"/>
    </location>
</feature>
<dbReference type="RefSeq" id="WP_344898012.1">
    <property type="nucleotide sequence ID" value="NZ_BAABAS010000007.1"/>
</dbReference>
<evidence type="ECO:0000256" key="2">
    <source>
        <dbReference type="SAM" id="Phobius"/>
    </source>
</evidence>
<keyword evidence="2" id="KW-1133">Transmembrane helix</keyword>
<keyword evidence="4" id="KW-1185">Reference proteome</keyword>
<evidence type="ECO:0000256" key="1">
    <source>
        <dbReference type="SAM" id="MobiDB-lite"/>
    </source>
</evidence>
<keyword evidence="2" id="KW-0472">Membrane</keyword>
<protein>
    <submittedName>
        <fullName evidence="3">Uncharacterized protein</fullName>
    </submittedName>
</protein>
<proteinExistence type="predicted"/>
<organism evidence="3 4">
    <name type="scientific">Actinomadura meridiana</name>
    <dbReference type="NCBI Taxonomy" id="559626"/>
    <lineage>
        <taxon>Bacteria</taxon>
        <taxon>Bacillati</taxon>
        <taxon>Actinomycetota</taxon>
        <taxon>Actinomycetes</taxon>
        <taxon>Streptosporangiales</taxon>
        <taxon>Thermomonosporaceae</taxon>
        <taxon>Actinomadura</taxon>
    </lineage>
</organism>
<evidence type="ECO:0000313" key="4">
    <source>
        <dbReference type="Proteomes" id="UP001501710"/>
    </source>
</evidence>
<sequence length="69" mass="7339">MGKIKNLTTNIMIGIVFSIIIPLLAVGIVLGLIVLFVDLDPEHGWPAPDGSEPAESPSIDWSPFPSNSP</sequence>
<name>A0ABP8C4P2_9ACTN</name>
<evidence type="ECO:0000313" key="3">
    <source>
        <dbReference type="EMBL" id="GAA4233524.1"/>
    </source>
</evidence>
<dbReference type="Proteomes" id="UP001501710">
    <property type="component" value="Unassembled WGS sequence"/>
</dbReference>
<gene>
    <name evidence="3" type="ORF">GCM10022254_36150</name>
</gene>
<keyword evidence="2" id="KW-0812">Transmembrane</keyword>